<dbReference type="PANTHER" id="PTHR43280:SF2">
    <property type="entry name" value="HTH-TYPE TRANSCRIPTIONAL REGULATOR EXSA"/>
    <property type="match status" value="1"/>
</dbReference>
<dbReference type="InterPro" id="IPR020449">
    <property type="entry name" value="Tscrpt_reg_AraC-type_HTH"/>
</dbReference>
<dbReference type="PRINTS" id="PR00032">
    <property type="entry name" value="HTHARAC"/>
</dbReference>
<dbReference type="PANTHER" id="PTHR43280">
    <property type="entry name" value="ARAC-FAMILY TRANSCRIPTIONAL REGULATOR"/>
    <property type="match status" value="1"/>
</dbReference>
<dbReference type="EMBL" id="JACHCB010000001">
    <property type="protein sequence ID" value="MBB6107691.1"/>
    <property type="molecule type" value="Genomic_DNA"/>
</dbReference>
<keyword evidence="1" id="KW-0805">Transcription regulation</keyword>
<dbReference type="Proteomes" id="UP000541583">
    <property type="component" value="Unassembled WGS sequence"/>
</dbReference>
<dbReference type="Pfam" id="PF12833">
    <property type="entry name" value="HTH_18"/>
    <property type="match status" value="1"/>
</dbReference>
<accession>A0ABR6PDA3</accession>
<gene>
    <name evidence="5" type="ORF">HDF23_000421</name>
</gene>
<keyword evidence="2" id="KW-0238">DNA-binding</keyword>
<dbReference type="Gene3D" id="1.10.10.60">
    <property type="entry name" value="Homeodomain-like"/>
    <property type="match status" value="1"/>
</dbReference>
<dbReference type="RefSeq" id="WP_245834600.1">
    <property type="nucleotide sequence ID" value="NZ_FTMG01000001.1"/>
</dbReference>
<evidence type="ECO:0000313" key="6">
    <source>
        <dbReference type="Proteomes" id="UP000541583"/>
    </source>
</evidence>
<sequence>MTDNIGAGIAIERISFHDLRTLDNSTLDSFEESKLAHREDRHSFFLLENGIVHMEIDFQKYEIKSPSVVYMHPDQVHRMIGFENITISSWALNNENLNPGHLQLLEDIAPAKPLVLNAATFSIISEAVSLCIKFSERKKDKLYHLFLIDSCNALVALVASQYLELAESTGTLSRFELIAKCFKSALERDFITVKRPAAYAQSLNISTPYLNECVKNATGYSVSYHIQQRIVLEAKRLLYHSDKSVKEISAELGYEDYSYFSKLFTKTTGMTPLTFRHKNLD</sequence>
<keyword evidence="3" id="KW-0804">Transcription</keyword>
<evidence type="ECO:0000256" key="2">
    <source>
        <dbReference type="ARBA" id="ARBA00023125"/>
    </source>
</evidence>
<dbReference type="SMART" id="SM00342">
    <property type="entry name" value="HTH_ARAC"/>
    <property type="match status" value="1"/>
</dbReference>
<dbReference type="SUPFAM" id="SSF46689">
    <property type="entry name" value="Homeodomain-like"/>
    <property type="match status" value="1"/>
</dbReference>
<evidence type="ECO:0000259" key="4">
    <source>
        <dbReference type="PROSITE" id="PS01124"/>
    </source>
</evidence>
<comment type="caution">
    <text evidence="5">The sequence shown here is derived from an EMBL/GenBank/DDBJ whole genome shotgun (WGS) entry which is preliminary data.</text>
</comment>
<organism evidence="5 6">
    <name type="scientific">Mucilaginibacter lappiensis</name>
    <dbReference type="NCBI Taxonomy" id="354630"/>
    <lineage>
        <taxon>Bacteria</taxon>
        <taxon>Pseudomonadati</taxon>
        <taxon>Bacteroidota</taxon>
        <taxon>Sphingobacteriia</taxon>
        <taxon>Sphingobacteriales</taxon>
        <taxon>Sphingobacteriaceae</taxon>
        <taxon>Mucilaginibacter</taxon>
    </lineage>
</organism>
<dbReference type="InterPro" id="IPR009057">
    <property type="entry name" value="Homeodomain-like_sf"/>
</dbReference>
<dbReference type="InterPro" id="IPR018060">
    <property type="entry name" value="HTH_AraC"/>
</dbReference>
<evidence type="ECO:0000256" key="3">
    <source>
        <dbReference type="ARBA" id="ARBA00023163"/>
    </source>
</evidence>
<feature type="domain" description="HTH araC/xylS-type" evidence="4">
    <location>
        <begin position="176"/>
        <end position="278"/>
    </location>
</feature>
<proteinExistence type="predicted"/>
<protein>
    <submittedName>
        <fullName evidence="5">AraC-like DNA-binding protein</fullName>
    </submittedName>
</protein>
<dbReference type="PROSITE" id="PS01124">
    <property type="entry name" value="HTH_ARAC_FAMILY_2"/>
    <property type="match status" value="1"/>
</dbReference>
<name>A0ABR6PDA3_9SPHI</name>
<evidence type="ECO:0000256" key="1">
    <source>
        <dbReference type="ARBA" id="ARBA00023015"/>
    </source>
</evidence>
<keyword evidence="6" id="KW-1185">Reference proteome</keyword>
<reference evidence="5 6" key="1">
    <citation type="submission" date="2020-08" db="EMBL/GenBank/DDBJ databases">
        <title>Genomic Encyclopedia of Type Strains, Phase IV (KMG-V): Genome sequencing to study the core and pangenomes of soil and plant-associated prokaryotes.</title>
        <authorList>
            <person name="Whitman W."/>
        </authorList>
    </citation>
    <scope>NUCLEOTIDE SEQUENCE [LARGE SCALE GENOMIC DNA]</scope>
    <source>
        <strain evidence="5 6">ANJLi2</strain>
    </source>
</reference>
<evidence type="ECO:0000313" key="5">
    <source>
        <dbReference type="EMBL" id="MBB6107691.1"/>
    </source>
</evidence>